<reference evidence="2" key="1">
    <citation type="submission" date="2024-05" db="EMBL/GenBank/DDBJ databases">
        <title>Planctomycetes of the genus Singulisphaera possess chitinolytic capabilities.</title>
        <authorList>
            <person name="Ivanova A."/>
        </authorList>
    </citation>
    <scope>NUCLEOTIDE SEQUENCE</scope>
    <source>
        <strain evidence="2">Ch08T</strain>
    </source>
</reference>
<sequence>MKIGFVSAILPEYSLDQVLGFAAEAGFSSVEVMCWPSGRAERRYAGVSHFDAADLTPDAIKRVEDLTAKHGVGISGLGYYPNPLASDRAESEQAITHLHRVIDAAAELKINVVNSFVGRNPALSVEDNWPKFLEVWRPLVDHAEQRGVRIGIENCPMLFSSDEWPGGKNLATTPAIWRRMFAEIPSLSFGLNFDPSHMIWQQMDYLAPLKEFASRLVHVHAKDARIEPAALNDHGVLSAPKLWHTPKIPGQGDVRWGPFLGTLADVGYDGSVAIEVEDRAFEGSLEKRRESLVISRRYLLQYLGG</sequence>
<dbReference type="EMBL" id="CP155447">
    <property type="protein sequence ID" value="XBH07690.1"/>
    <property type="molecule type" value="Genomic_DNA"/>
</dbReference>
<dbReference type="PANTHER" id="PTHR12110:SF21">
    <property type="entry name" value="XYLOSE ISOMERASE-LIKE TIM BARREL DOMAIN-CONTAINING PROTEIN"/>
    <property type="match status" value="1"/>
</dbReference>
<protein>
    <submittedName>
        <fullName evidence="2">Sugar phosphate isomerase/epimerase</fullName>
    </submittedName>
</protein>
<dbReference type="PANTHER" id="PTHR12110">
    <property type="entry name" value="HYDROXYPYRUVATE ISOMERASE"/>
    <property type="match status" value="1"/>
</dbReference>
<dbReference type="GO" id="GO:0016853">
    <property type="term" value="F:isomerase activity"/>
    <property type="evidence" value="ECO:0007669"/>
    <property type="project" value="UniProtKB-KW"/>
</dbReference>
<keyword evidence="2" id="KW-0413">Isomerase</keyword>
<dbReference type="InterPro" id="IPR013022">
    <property type="entry name" value="Xyl_isomerase-like_TIM-brl"/>
</dbReference>
<feature type="domain" description="Xylose isomerase-like TIM barrel" evidence="1">
    <location>
        <begin position="21"/>
        <end position="283"/>
    </location>
</feature>
<evidence type="ECO:0000313" key="2">
    <source>
        <dbReference type="EMBL" id="XBH07690.1"/>
    </source>
</evidence>
<gene>
    <name evidence="2" type="ORF">V5E97_17135</name>
</gene>
<name>A0AAU7CQY8_9BACT</name>
<accession>A0AAU7CQY8</accession>
<dbReference type="RefSeq" id="WP_406700529.1">
    <property type="nucleotide sequence ID" value="NZ_CP155447.1"/>
</dbReference>
<dbReference type="InterPro" id="IPR036237">
    <property type="entry name" value="Xyl_isomerase-like_sf"/>
</dbReference>
<dbReference type="Gene3D" id="3.20.20.150">
    <property type="entry name" value="Divalent-metal-dependent TIM barrel enzymes"/>
    <property type="match status" value="1"/>
</dbReference>
<dbReference type="InterPro" id="IPR050312">
    <property type="entry name" value="IolE/XylAMocC-like"/>
</dbReference>
<dbReference type="Pfam" id="PF01261">
    <property type="entry name" value="AP_endonuc_2"/>
    <property type="match status" value="1"/>
</dbReference>
<evidence type="ECO:0000259" key="1">
    <source>
        <dbReference type="Pfam" id="PF01261"/>
    </source>
</evidence>
<organism evidence="2">
    <name type="scientific">Singulisphaera sp. Ch08</name>
    <dbReference type="NCBI Taxonomy" id="3120278"/>
    <lineage>
        <taxon>Bacteria</taxon>
        <taxon>Pseudomonadati</taxon>
        <taxon>Planctomycetota</taxon>
        <taxon>Planctomycetia</taxon>
        <taxon>Isosphaerales</taxon>
        <taxon>Isosphaeraceae</taxon>
        <taxon>Singulisphaera</taxon>
    </lineage>
</organism>
<proteinExistence type="predicted"/>
<dbReference type="SUPFAM" id="SSF51658">
    <property type="entry name" value="Xylose isomerase-like"/>
    <property type="match status" value="1"/>
</dbReference>
<dbReference type="AlphaFoldDB" id="A0AAU7CQY8"/>